<dbReference type="EMBL" id="PFAL01000029">
    <property type="protein sequence ID" value="PIR95319.1"/>
    <property type="molecule type" value="Genomic_DNA"/>
</dbReference>
<reference evidence="3" key="1">
    <citation type="submission" date="2017-09" db="EMBL/GenBank/DDBJ databases">
        <title>Depth-based differentiation of microbial function through sediment-hosted aquifers and enrichment of novel symbionts in the deep terrestrial subsurface.</title>
        <authorList>
            <person name="Probst A.J."/>
            <person name="Ladd B."/>
            <person name="Jarett J.K."/>
            <person name="Geller-Mcgrath D.E."/>
            <person name="Sieber C.M.K."/>
            <person name="Emerson J.B."/>
            <person name="Anantharaman K."/>
            <person name="Thomas B.C."/>
            <person name="Malmstrom R."/>
            <person name="Stieglmeier M."/>
            <person name="Klingl A."/>
            <person name="Woyke T."/>
            <person name="Ryan C.M."/>
            <person name="Banfield J.F."/>
        </authorList>
    </citation>
    <scope>NUCLEOTIDE SEQUENCE [LARGE SCALE GENOMIC DNA]</scope>
</reference>
<accession>A0A2H0VAC2</accession>
<evidence type="ECO:0008006" key="4">
    <source>
        <dbReference type="Google" id="ProtNLM"/>
    </source>
</evidence>
<feature type="region of interest" description="Disordered" evidence="1">
    <location>
        <begin position="26"/>
        <end position="47"/>
    </location>
</feature>
<evidence type="ECO:0000313" key="3">
    <source>
        <dbReference type="Proteomes" id="UP000229972"/>
    </source>
</evidence>
<organism evidence="2 3">
    <name type="scientific">Candidatus Falkowbacteria bacterium CG10_big_fil_rev_8_21_14_0_10_37_18</name>
    <dbReference type="NCBI Taxonomy" id="1974562"/>
    <lineage>
        <taxon>Bacteria</taxon>
        <taxon>Candidatus Falkowiibacteriota</taxon>
    </lineage>
</organism>
<gene>
    <name evidence="2" type="ORF">COT93_03155</name>
</gene>
<protein>
    <recommendedName>
        <fullName evidence="4">30S ribosomal protein S21</fullName>
    </recommendedName>
</protein>
<evidence type="ECO:0000313" key="2">
    <source>
        <dbReference type="EMBL" id="PIR95319.1"/>
    </source>
</evidence>
<name>A0A2H0VAC2_9BACT</name>
<sequence>MADFKRKTGESFESFLRKFKKGLKNSKRLEKARASQHRGTKVTKHLQKKHALIGLSLRKKNEFLRRTGKLPESNMQR</sequence>
<comment type="caution">
    <text evidence="2">The sequence shown here is derived from an EMBL/GenBank/DDBJ whole genome shotgun (WGS) entry which is preliminary data.</text>
</comment>
<dbReference type="AlphaFoldDB" id="A0A2H0VAC2"/>
<feature type="compositionally biased region" description="Basic residues" evidence="1">
    <location>
        <begin position="34"/>
        <end position="47"/>
    </location>
</feature>
<proteinExistence type="predicted"/>
<evidence type="ECO:0000256" key="1">
    <source>
        <dbReference type="SAM" id="MobiDB-lite"/>
    </source>
</evidence>
<dbReference type="Proteomes" id="UP000229972">
    <property type="component" value="Unassembled WGS sequence"/>
</dbReference>